<dbReference type="PROSITE" id="PS51278">
    <property type="entry name" value="GATASE_TYPE_2"/>
    <property type="match status" value="1"/>
</dbReference>
<feature type="domain" description="SIS" evidence="12">
    <location>
        <begin position="457"/>
        <end position="599"/>
    </location>
</feature>
<evidence type="ECO:0000256" key="6">
    <source>
        <dbReference type="ARBA" id="ARBA00022576"/>
    </source>
</evidence>
<evidence type="ECO:0000256" key="7">
    <source>
        <dbReference type="ARBA" id="ARBA00022679"/>
    </source>
</evidence>
<dbReference type="InterPro" id="IPR035466">
    <property type="entry name" value="GlmS/AgaS_SIS"/>
</dbReference>
<comment type="function">
    <text evidence="10">Catalyzes the first step in hexosamine metabolism, converting fructose-6P into glucosamine-6P using glutamine as a nitrogen source.</text>
</comment>
<dbReference type="Proteomes" id="UP000439113">
    <property type="component" value="Unassembled WGS sequence"/>
</dbReference>
<feature type="domain" description="SIS" evidence="12">
    <location>
        <begin position="283"/>
        <end position="424"/>
    </location>
</feature>
<evidence type="ECO:0000313" key="14">
    <source>
        <dbReference type="Proteomes" id="UP000439113"/>
    </source>
</evidence>
<dbReference type="GO" id="GO:0005975">
    <property type="term" value="P:carbohydrate metabolic process"/>
    <property type="evidence" value="ECO:0007669"/>
    <property type="project" value="UniProtKB-UniRule"/>
</dbReference>
<sequence>MCGIVGIIGQGPVATSLVDALKRLEYRGYDSAGVATLENGHLERRRAEGKLRNLDALLREKPLKGWIGIGHTRWATHGRPTENNAHPHATSKLAVVHNGIIENFRELRAELMAQGHEFVTQTDTEAVAHLVTEQINRGLSPEDAVAASLPRLKGAFALAMLFNGVDNLLIGARRGAPLAVGYGEGGEMYLGSDALALAAFTDTITYLEDGDWVILRRGFAEFRDESNRVVQRPKLKTQASAFLVDKGNYKHFMAKEIHEQPEVVARTLAHYIDFANNCVRLPFDLPFDPKTLTGITLTACGTAYYAGLVGKYWFEKFARLRVEIDVASEFRYRESPMPDNGLMLVVSQSGETADTLASLRYAKAQGQKIIGVVNVPTSTIARESDVAAPTLAGPEIGVASTKAFTCQLTVLASLAIALGRARGVLGADEEKRLVNELMVVPGLLAEAMKLEPSIEQLSHQLGKATDVLYLGRGPSYPLALEGALKLKEISYIHAEGYAAGELKHGPIALIDEQLPVIVIAPTDPVLEKTISNLQEVSARGGRIIMIGDAHSIAEAATQLAGEIVMPDMAPDFSAIVYAAPIQMLAYHTAVFMGKDVDQPRNLAKSVTVE</sequence>
<dbReference type="SUPFAM" id="SSF56235">
    <property type="entry name" value="N-terminal nucleophile aminohydrolases (Ntn hydrolases)"/>
    <property type="match status" value="1"/>
</dbReference>
<dbReference type="EMBL" id="WNKS01000021">
    <property type="protein sequence ID" value="MTV32749.1"/>
    <property type="molecule type" value="Genomic_DNA"/>
</dbReference>
<dbReference type="SUPFAM" id="SSF53697">
    <property type="entry name" value="SIS domain"/>
    <property type="match status" value="1"/>
</dbReference>
<comment type="catalytic activity">
    <reaction evidence="1 10">
        <text>D-fructose 6-phosphate + L-glutamine = D-glucosamine 6-phosphate + L-glutamate</text>
        <dbReference type="Rhea" id="RHEA:13237"/>
        <dbReference type="ChEBI" id="CHEBI:29985"/>
        <dbReference type="ChEBI" id="CHEBI:58359"/>
        <dbReference type="ChEBI" id="CHEBI:58725"/>
        <dbReference type="ChEBI" id="CHEBI:61527"/>
        <dbReference type="EC" id="2.6.1.16"/>
    </reaction>
</comment>
<evidence type="ECO:0000256" key="1">
    <source>
        <dbReference type="ARBA" id="ARBA00001031"/>
    </source>
</evidence>
<evidence type="ECO:0000259" key="11">
    <source>
        <dbReference type="PROSITE" id="PS51278"/>
    </source>
</evidence>
<evidence type="ECO:0000256" key="10">
    <source>
        <dbReference type="HAMAP-Rule" id="MF_00164"/>
    </source>
</evidence>
<dbReference type="CDD" id="cd05008">
    <property type="entry name" value="SIS_GlmS_GlmD_1"/>
    <property type="match status" value="1"/>
</dbReference>
<dbReference type="Gene3D" id="3.60.20.10">
    <property type="entry name" value="Glutamine Phosphoribosylpyrophosphate, subunit 1, domain 1"/>
    <property type="match status" value="1"/>
</dbReference>
<evidence type="ECO:0000256" key="9">
    <source>
        <dbReference type="ARBA" id="ARBA00022962"/>
    </source>
</evidence>
<evidence type="ECO:0000256" key="2">
    <source>
        <dbReference type="ARBA" id="ARBA00004496"/>
    </source>
</evidence>
<dbReference type="AlphaFoldDB" id="A0A6N8DQK4"/>
<feature type="active site" description="Nucleophile; for GATase activity" evidence="10">
    <location>
        <position position="2"/>
    </location>
</feature>
<evidence type="ECO:0000256" key="5">
    <source>
        <dbReference type="ARBA" id="ARBA00022490"/>
    </source>
</evidence>
<dbReference type="NCBIfam" id="NF001484">
    <property type="entry name" value="PRK00331.1"/>
    <property type="match status" value="1"/>
</dbReference>
<dbReference type="FunFam" id="3.60.20.10:FF:000006">
    <property type="entry name" value="Glutamine--fructose-6-phosphate aminotransferase [isomerizing]"/>
    <property type="match status" value="1"/>
</dbReference>
<evidence type="ECO:0000259" key="12">
    <source>
        <dbReference type="PROSITE" id="PS51464"/>
    </source>
</evidence>
<dbReference type="CDD" id="cd00714">
    <property type="entry name" value="GFAT"/>
    <property type="match status" value="1"/>
</dbReference>
<dbReference type="InterPro" id="IPR035490">
    <property type="entry name" value="GlmS/FrlB_SIS"/>
</dbReference>
<evidence type="ECO:0000256" key="3">
    <source>
        <dbReference type="ARBA" id="ARBA00012916"/>
    </source>
</evidence>
<dbReference type="FunFam" id="3.40.50.10490:FF:000002">
    <property type="entry name" value="Glutamine--fructose-6-phosphate aminotransferase [isomerizing]"/>
    <property type="match status" value="1"/>
</dbReference>
<dbReference type="InterPro" id="IPR047084">
    <property type="entry name" value="GFAT_N"/>
</dbReference>
<accession>A0A6N8DQK4</accession>
<keyword evidence="6 10" id="KW-0032">Aminotransferase</keyword>
<dbReference type="NCBIfam" id="TIGR01135">
    <property type="entry name" value="glmS"/>
    <property type="match status" value="1"/>
</dbReference>
<dbReference type="GO" id="GO:0097367">
    <property type="term" value="F:carbohydrate derivative binding"/>
    <property type="evidence" value="ECO:0007669"/>
    <property type="project" value="InterPro"/>
</dbReference>
<comment type="subcellular location">
    <subcellularLocation>
        <location evidence="2 10">Cytoplasm</location>
    </subcellularLocation>
</comment>
<dbReference type="RefSeq" id="WP_155447436.1">
    <property type="nucleotide sequence ID" value="NZ_JAOQNR010000019.1"/>
</dbReference>
<dbReference type="GO" id="GO:0004360">
    <property type="term" value="F:glutamine-fructose-6-phosphate transaminase (isomerizing) activity"/>
    <property type="evidence" value="ECO:0007669"/>
    <property type="project" value="UniProtKB-UniRule"/>
</dbReference>
<proteinExistence type="inferred from homology"/>
<organism evidence="13 14">
    <name type="scientific">Rhodoblastus acidophilus</name>
    <name type="common">Rhodopseudomonas acidophila</name>
    <dbReference type="NCBI Taxonomy" id="1074"/>
    <lineage>
        <taxon>Bacteria</taxon>
        <taxon>Pseudomonadati</taxon>
        <taxon>Pseudomonadota</taxon>
        <taxon>Alphaproteobacteria</taxon>
        <taxon>Hyphomicrobiales</taxon>
        <taxon>Rhodoblastaceae</taxon>
        <taxon>Rhodoblastus</taxon>
    </lineage>
</organism>
<evidence type="ECO:0000256" key="4">
    <source>
        <dbReference type="ARBA" id="ARBA00016090"/>
    </source>
</evidence>
<dbReference type="EC" id="2.6.1.16" evidence="3 10"/>
<dbReference type="PROSITE" id="PS51464">
    <property type="entry name" value="SIS"/>
    <property type="match status" value="2"/>
</dbReference>
<dbReference type="GO" id="GO:0005829">
    <property type="term" value="C:cytosol"/>
    <property type="evidence" value="ECO:0007669"/>
    <property type="project" value="TreeGrafter"/>
</dbReference>
<evidence type="ECO:0000256" key="8">
    <source>
        <dbReference type="ARBA" id="ARBA00022737"/>
    </source>
</evidence>
<dbReference type="PANTHER" id="PTHR10937">
    <property type="entry name" value="GLUCOSAMINE--FRUCTOSE-6-PHOSPHATE AMINOTRANSFERASE, ISOMERIZING"/>
    <property type="match status" value="1"/>
</dbReference>
<evidence type="ECO:0000313" key="13">
    <source>
        <dbReference type="EMBL" id="MTV32749.1"/>
    </source>
</evidence>
<dbReference type="Gene3D" id="3.40.50.10490">
    <property type="entry name" value="Glucose-6-phosphate isomerase like protein, domain 1"/>
    <property type="match status" value="2"/>
</dbReference>
<dbReference type="CDD" id="cd05009">
    <property type="entry name" value="SIS_GlmS_GlmD_2"/>
    <property type="match status" value="1"/>
</dbReference>
<dbReference type="InterPro" id="IPR029055">
    <property type="entry name" value="Ntn_hydrolases_N"/>
</dbReference>
<keyword evidence="8" id="KW-0677">Repeat</keyword>
<comment type="subunit">
    <text evidence="10">Homodimer.</text>
</comment>
<dbReference type="GO" id="GO:0046349">
    <property type="term" value="P:amino sugar biosynthetic process"/>
    <property type="evidence" value="ECO:0007669"/>
    <property type="project" value="UniProtKB-ARBA"/>
</dbReference>
<dbReference type="GO" id="GO:0006002">
    <property type="term" value="P:fructose 6-phosphate metabolic process"/>
    <property type="evidence" value="ECO:0007669"/>
    <property type="project" value="TreeGrafter"/>
</dbReference>
<dbReference type="Pfam" id="PF01380">
    <property type="entry name" value="SIS"/>
    <property type="match status" value="2"/>
</dbReference>
<feature type="active site" description="For Fru-6P isomerization activity" evidence="10">
    <location>
        <position position="604"/>
    </location>
</feature>
<keyword evidence="9" id="KW-0315">Glutamine amidotransferase</keyword>
<dbReference type="InterPro" id="IPR046348">
    <property type="entry name" value="SIS_dom_sf"/>
</dbReference>
<gene>
    <name evidence="10 13" type="primary">glmS</name>
    <name evidence="13" type="ORF">GJ654_17340</name>
</gene>
<dbReference type="PANTHER" id="PTHR10937:SF0">
    <property type="entry name" value="GLUTAMINE--FRUCTOSE-6-PHOSPHATE TRANSAMINASE (ISOMERIZING)"/>
    <property type="match status" value="1"/>
</dbReference>
<name>A0A6N8DQK4_RHOAC</name>
<dbReference type="HAMAP" id="MF_00164">
    <property type="entry name" value="GlmS"/>
    <property type="match status" value="1"/>
</dbReference>
<dbReference type="FunFam" id="3.40.50.10490:FF:000001">
    <property type="entry name" value="Glutamine--fructose-6-phosphate aminotransferase [isomerizing]"/>
    <property type="match status" value="1"/>
</dbReference>
<dbReference type="InterPro" id="IPR001347">
    <property type="entry name" value="SIS_dom"/>
</dbReference>
<dbReference type="GO" id="GO:0006487">
    <property type="term" value="P:protein N-linked glycosylation"/>
    <property type="evidence" value="ECO:0007669"/>
    <property type="project" value="TreeGrafter"/>
</dbReference>
<keyword evidence="5 10" id="KW-0963">Cytoplasm</keyword>
<feature type="domain" description="Glutamine amidotransferase type-2" evidence="11">
    <location>
        <begin position="2"/>
        <end position="218"/>
    </location>
</feature>
<dbReference type="InterPro" id="IPR017932">
    <property type="entry name" value="GATase_2_dom"/>
</dbReference>
<feature type="initiator methionine" description="Removed" evidence="10">
    <location>
        <position position="1"/>
    </location>
</feature>
<keyword evidence="7 10" id="KW-0808">Transferase</keyword>
<protein>
    <recommendedName>
        <fullName evidence="4 10">Glutamine--fructose-6-phosphate aminotransferase [isomerizing]</fullName>
        <ecNumber evidence="3 10">2.6.1.16</ecNumber>
    </recommendedName>
    <alternativeName>
        <fullName evidence="10">D-fructose-6-phosphate amidotransferase</fullName>
    </alternativeName>
    <alternativeName>
        <fullName evidence="10">GFAT</fullName>
    </alternativeName>
    <alternativeName>
        <fullName evidence="10">Glucosamine-6-phosphate synthase</fullName>
    </alternativeName>
    <alternativeName>
        <fullName evidence="10">Hexosephosphate aminotransferase</fullName>
    </alternativeName>
    <alternativeName>
        <fullName evidence="10">L-glutamine--D-fructose-6-phosphate amidotransferase</fullName>
    </alternativeName>
</protein>
<comment type="caution">
    <text evidence="13">The sequence shown here is derived from an EMBL/GenBank/DDBJ whole genome shotgun (WGS) entry which is preliminary data.</text>
</comment>
<dbReference type="InterPro" id="IPR005855">
    <property type="entry name" value="GFAT"/>
</dbReference>
<dbReference type="Pfam" id="PF13522">
    <property type="entry name" value="GATase_6"/>
    <property type="match status" value="1"/>
</dbReference>
<reference evidence="13 14" key="1">
    <citation type="submission" date="2019-11" db="EMBL/GenBank/DDBJ databases">
        <title>Whole-genome sequence of a Rhodoblastus acidophilus DSM 142.</title>
        <authorList>
            <person name="Kyndt J.A."/>
            <person name="Meyer T.E."/>
        </authorList>
    </citation>
    <scope>NUCLEOTIDE SEQUENCE [LARGE SCALE GENOMIC DNA]</scope>
    <source>
        <strain evidence="13 14">DSM 142</strain>
    </source>
</reference>
<dbReference type="OrthoDB" id="9761808at2"/>
<dbReference type="GO" id="GO:0006047">
    <property type="term" value="P:UDP-N-acetylglucosamine metabolic process"/>
    <property type="evidence" value="ECO:0007669"/>
    <property type="project" value="TreeGrafter"/>
</dbReference>